<feature type="domain" description="4'-phosphopantetheinyl transferase" evidence="10">
    <location>
        <begin position="6"/>
        <end position="114"/>
    </location>
</feature>
<comment type="cofactor">
    <cofactor evidence="8">
        <name>Mg(2+)</name>
        <dbReference type="ChEBI" id="CHEBI:18420"/>
    </cofactor>
</comment>
<comment type="catalytic activity">
    <reaction evidence="8">
        <text>apo-[ACP] + CoA = holo-[ACP] + adenosine 3',5'-bisphosphate + H(+)</text>
        <dbReference type="Rhea" id="RHEA:12068"/>
        <dbReference type="Rhea" id="RHEA-COMP:9685"/>
        <dbReference type="Rhea" id="RHEA-COMP:9690"/>
        <dbReference type="ChEBI" id="CHEBI:15378"/>
        <dbReference type="ChEBI" id="CHEBI:29999"/>
        <dbReference type="ChEBI" id="CHEBI:57287"/>
        <dbReference type="ChEBI" id="CHEBI:58343"/>
        <dbReference type="ChEBI" id="CHEBI:64479"/>
        <dbReference type="EC" id="2.7.8.7"/>
    </reaction>
</comment>
<dbReference type="GO" id="GO:0000287">
    <property type="term" value="F:magnesium ion binding"/>
    <property type="evidence" value="ECO:0007669"/>
    <property type="project" value="UniProtKB-UniRule"/>
</dbReference>
<reference evidence="11 12" key="1">
    <citation type="submission" date="2019-07" db="EMBL/GenBank/DDBJ databases">
        <title>Whole genome shotgun sequence of Aeromicrobium flavum NBRC 107625.</title>
        <authorList>
            <person name="Hosoyama A."/>
            <person name="Uohara A."/>
            <person name="Ohji S."/>
            <person name="Ichikawa N."/>
        </authorList>
    </citation>
    <scope>NUCLEOTIDE SEQUENCE [LARGE SCALE GENOMIC DNA]</scope>
    <source>
        <strain evidence="11 12">NBRC 107625</strain>
    </source>
</reference>
<protein>
    <recommendedName>
        <fullName evidence="8">Holo-[acyl-carrier-protein] synthase</fullName>
        <shortName evidence="8">Holo-ACP synthase</shortName>
        <ecNumber evidence="8">2.7.8.7</ecNumber>
    </recommendedName>
    <alternativeName>
        <fullName evidence="8">4'-phosphopantetheinyl transferase AcpS</fullName>
    </alternativeName>
</protein>
<dbReference type="InterPro" id="IPR004568">
    <property type="entry name" value="Ppantetheine-prot_Trfase_dom"/>
</dbReference>
<sequence length="137" mass="14802">MPVIGTGIDLVHVPGFAEELRRPGTRAGSAFTAAERRDARSSPSGSGRRTPDLEMASLAARWAAKEAFIKAWSESLWGQPPVMDEHVHASIEVIRDAWGRPRVRLLGEVGKRLPDVTIHVSLSHDGDLATAMVTLSA</sequence>
<dbReference type="OrthoDB" id="517356at2"/>
<feature type="region of interest" description="Disordered" evidence="9">
    <location>
        <begin position="27"/>
        <end position="52"/>
    </location>
</feature>
<comment type="similarity">
    <text evidence="8">Belongs to the P-Pant transferase superfamily. AcpS family.</text>
</comment>
<feature type="binding site" evidence="8">
    <location>
        <position position="9"/>
    </location>
    <ligand>
        <name>Mg(2+)</name>
        <dbReference type="ChEBI" id="CHEBI:18420"/>
    </ligand>
</feature>
<dbReference type="InterPro" id="IPR002582">
    <property type="entry name" value="ACPS"/>
</dbReference>
<dbReference type="GO" id="GO:0008897">
    <property type="term" value="F:holo-[acyl-carrier-protein] synthase activity"/>
    <property type="evidence" value="ECO:0007669"/>
    <property type="project" value="UniProtKB-UniRule"/>
</dbReference>
<keyword evidence="2 8" id="KW-0808">Transferase</keyword>
<evidence type="ECO:0000256" key="2">
    <source>
        <dbReference type="ARBA" id="ARBA00022679"/>
    </source>
</evidence>
<dbReference type="Gene3D" id="3.90.470.20">
    <property type="entry name" value="4'-phosphopantetheinyl transferase domain"/>
    <property type="match status" value="1"/>
</dbReference>
<keyword evidence="6 8" id="KW-0443">Lipid metabolism</keyword>
<dbReference type="GO" id="GO:0005737">
    <property type="term" value="C:cytoplasm"/>
    <property type="evidence" value="ECO:0007669"/>
    <property type="project" value="UniProtKB-SubCell"/>
</dbReference>
<dbReference type="GO" id="GO:0006633">
    <property type="term" value="P:fatty acid biosynthetic process"/>
    <property type="evidence" value="ECO:0007669"/>
    <property type="project" value="UniProtKB-UniRule"/>
</dbReference>
<dbReference type="NCBIfam" id="NF000831">
    <property type="entry name" value="PRK00070.3-1"/>
    <property type="match status" value="1"/>
</dbReference>
<evidence type="ECO:0000256" key="8">
    <source>
        <dbReference type="HAMAP-Rule" id="MF_00101"/>
    </source>
</evidence>
<dbReference type="Proteomes" id="UP000321769">
    <property type="component" value="Unassembled WGS sequence"/>
</dbReference>
<gene>
    <name evidence="8 11" type="primary">acpS</name>
    <name evidence="11" type="ORF">AFL01nite_27680</name>
</gene>
<keyword evidence="7 8" id="KW-0275">Fatty acid biosynthesis</keyword>
<evidence type="ECO:0000259" key="10">
    <source>
        <dbReference type="Pfam" id="PF01648"/>
    </source>
</evidence>
<evidence type="ECO:0000256" key="7">
    <source>
        <dbReference type="ARBA" id="ARBA00023160"/>
    </source>
</evidence>
<dbReference type="AlphaFoldDB" id="A0A512HYB5"/>
<keyword evidence="12" id="KW-1185">Reference proteome</keyword>
<dbReference type="Pfam" id="PF01648">
    <property type="entry name" value="ACPS"/>
    <property type="match status" value="1"/>
</dbReference>
<accession>A0A512HYB5</accession>
<keyword evidence="5 8" id="KW-0460">Magnesium</keyword>
<evidence type="ECO:0000256" key="5">
    <source>
        <dbReference type="ARBA" id="ARBA00022842"/>
    </source>
</evidence>
<name>A0A512HYB5_9ACTN</name>
<keyword evidence="1 8" id="KW-0444">Lipid biosynthesis</keyword>
<feature type="binding site" evidence="8">
    <location>
        <position position="66"/>
    </location>
    <ligand>
        <name>Mg(2+)</name>
        <dbReference type="ChEBI" id="CHEBI:18420"/>
    </ligand>
</feature>
<comment type="caution">
    <text evidence="11">The sequence shown here is derived from an EMBL/GenBank/DDBJ whole genome shotgun (WGS) entry which is preliminary data.</text>
</comment>
<comment type="function">
    <text evidence="8">Transfers the 4'-phosphopantetheine moiety from coenzyme A to a Ser of acyl-carrier-protein.</text>
</comment>
<evidence type="ECO:0000256" key="9">
    <source>
        <dbReference type="SAM" id="MobiDB-lite"/>
    </source>
</evidence>
<dbReference type="RefSeq" id="WP_146828402.1">
    <property type="nucleotide sequence ID" value="NZ_BAAAYQ010000005.1"/>
</dbReference>
<comment type="subcellular location">
    <subcellularLocation>
        <location evidence="8">Cytoplasm</location>
    </subcellularLocation>
</comment>
<evidence type="ECO:0000256" key="4">
    <source>
        <dbReference type="ARBA" id="ARBA00022832"/>
    </source>
</evidence>
<evidence type="ECO:0000313" key="12">
    <source>
        <dbReference type="Proteomes" id="UP000321769"/>
    </source>
</evidence>
<dbReference type="EC" id="2.7.8.7" evidence="8"/>
<keyword evidence="3 8" id="KW-0479">Metal-binding</keyword>
<proteinExistence type="inferred from homology"/>
<evidence type="ECO:0000256" key="6">
    <source>
        <dbReference type="ARBA" id="ARBA00023098"/>
    </source>
</evidence>
<keyword evidence="4 8" id="KW-0276">Fatty acid metabolism</keyword>
<dbReference type="EMBL" id="BJZQ01000019">
    <property type="protein sequence ID" value="GEO90441.1"/>
    <property type="molecule type" value="Genomic_DNA"/>
</dbReference>
<evidence type="ECO:0000256" key="1">
    <source>
        <dbReference type="ARBA" id="ARBA00022516"/>
    </source>
</evidence>
<dbReference type="InterPro" id="IPR037143">
    <property type="entry name" value="4-PPantetheinyl_Trfase_dom_sf"/>
</dbReference>
<organism evidence="11 12">
    <name type="scientific">Aeromicrobium flavum</name>
    <dbReference type="NCBI Taxonomy" id="416568"/>
    <lineage>
        <taxon>Bacteria</taxon>
        <taxon>Bacillati</taxon>
        <taxon>Actinomycetota</taxon>
        <taxon>Actinomycetes</taxon>
        <taxon>Propionibacteriales</taxon>
        <taxon>Nocardioidaceae</taxon>
        <taxon>Aeromicrobium</taxon>
    </lineage>
</organism>
<dbReference type="InterPro" id="IPR008278">
    <property type="entry name" value="4-PPantetheinyl_Trfase_dom"/>
</dbReference>
<dbReference type="HAMAP" id="MF_00101">
    <property type="entry name" value="AcpS"/>
    <property type="match status" value="1"/>
</dbReference>
<evidence type="ECO:0000256" key="3">
    <source>
        <dbReference type="ARBA" id="ARBA00022723"/>
    </source>
</evidence>
<keyword evidence="8" id="KW-0963">Cytoplasm</keyword>
<evidence type="ECO:0000313" key="11">
    <source>
        <dbReference type="EMBL" id="GEO90441.1"/>
    </source>
</evidence>
<dbReference type="NCBIfam" id="TIGR00556">
    <property type="entry name" value="pantethn_trn"/>
    <property type="match status" value="1"/>
</dbReference>
<dbReference type="SUPFAM" id="SSF56214">
    <property type="entry name" value="4'-phosphopantetheinyl transferase"/>
    <property type="match status" value="1"/>
</dbReference>